<reference evidence="2" key="1">
    <citation type="journal article" date="2022" name="Mol. Ecol. Resour.">
        <title>The genomes of chicory, endive, great burdock and yacon provide insights into Asteraceae palaeo-polyploidization history and plant inulin production.</title>
        <authorList>
            <person name="Fan W."/>
            <person name="Wang S."/>
            <person name="Wang H."/>
            <person name="Wang A."/>
            <person name="Jiang F."/>
            <person name="Liu H."/>
            <person name="Zhao H."/>
            <person name="Xu D."/>
            <person name="Zhang Y."/>
        </authorList>
    </citation>
    <scope>NUCLEOTIDE SEQUENCE [LARGE SCALE GENOMIC DNA]</scope>
    <source>
        <strain evidence="2">cv. Yunnan</strain>
    </source>
</reference>
<protein>
    <submittedName>
        <fullName evidence="1">Uncharacterized protein</fullName>
    </submittedName>
</protein>
<evidence type="ECO:0000313" key="1">
    <source>
        <dbReference type="EMBL" id="KAI3705952.1"/>
    </source>
</evidence>
<dbReference type="EMBL" id="CM042042">
    <property type="protein sequence ID" value="KAI3705952.1"/>
    <property type="molecule type" value="Genomic_DNA"/>
</dbReference>
<comment type="caution">
    <text evidence="1">The sequence shown here is derived from an EMBL/GenBank/DDBJ whole genome shotgun (WGS) entry which is preliminary data.</text>
</comment>
<reference evidence="1 2" key="2">
    <citation type="journal article" date="2022" name="Mol. Ecol. Resour.">
        <title>The genomes of chicory, endive, great burdock and yacon provide insights into Asteraceae paleo-polyploidization history and plant inulin production.</title>
        <authorList>
            <person name="Fan W."/>
            <person name="Wang S."/>
            <person name="Wang H."/>
            <person name="Wang A."/>
            <person name="Jiang F."/>
            <person name="Liu H."/>
            <person name="Zhao H."/>
            <person name="Xu D."/>
            <person name="Zhang Y."/>
        </authorList>
    </citation>
    <scope>NUCLEOTIDE SEQUENCE [LARGE SCALE GENOMIC DNA]</scope>
    <source>
        <strain evidence="2">cv. Yunnan</strain>
        <tissue evidence="1">Leaves</tissue>
    </source>
</reference>
<evidence type="ECO:0000313" key="2">
    <source>
        <dbReference type="Proteomes" id="UP001056120"/>
    </source>
</evidence>
<accession>A0ACB9A6W1</accession>
<keyword evidence="2" id="KW-1185">Reference proteome</keyword>
<organism evidence="1 2">
    <name type="scientific">Smallanthus sonchifolius</name>
    <dbReference type="NCBI Taxonomy" id="185202"/>
    <lineage>
        <taxon>Eukaryota</taxon>
        <taxon>Viridiplantae</taxon>
        <taxon>Streptophyta</taxon>
        <taxon>Embryophyta</taxon>
        <taxon>Tracheophyta</taxon>
        <taxon>Spermatophyta</taxon>
        <taxon>Magnoliopsida</taxon>
        <taxon>eudicotyledons</taxon>
        <taxon>Gunneridae</taxon>
        <taxon>Pentapetalae</taxon>
        <taxon>asterids</taxon>
        <taxon>campanulids</taxon>
        <taxon>Asterales</taxon>
        <taxon>Asteraceae</taxon>
        <taxon>Asteroideae</taxon>
        <taxon>Heliantheae alliance</taxon>
        <taxon>Millerieae</taxon>
        <taxon>Smallanthus</taxon>
    </lineage>
</organism>
<dbReference type="Proteomes" id="UP001056120">
    <property type="component" value="Linkage Group LG25"/>
</dbReference>
<gene>
    <name evidence="1" type="ORF">L1987_76201</name>
</gene>
<name>A0ACB9A6W1_9ASTR</name>
<sequence>MSDDTRETHQRAKIIAKTSAGVLSGNCRFSTFSAVYAGRFSIHDSQRKEKETLINRSSLSNSSTYLLVRFLVLQSVTILLSASLQKDC</sequence>
<proteinExistence type="predicted"/>